<evidence type="ECO:0000256" key="5">
    <source>
        <dbReference type="ARBA" id="ARBA00022842"/>
    </source>
</evidence>
<dbReference type="InterPro" id="IPR013482">
    <property type="entry name" value="Molybde_CF_guanTrfase"/>
</dbReference>
<gene>
    <name evidence="9" type="ORF">METZ01_LOCUS498106</name>
</gene>
<dbReference type="GO" id="GO:0016779">
    <property type="term" value="F:nucleotidyltransferase activity"/>
    <property type="evidence" value="ECO:0007669"/>
    <property type="project" value="UniProtKB-ARBA"/>
</dbReference>
<proteinExistence type="inferred from homology"/>
<protein>
    <recommendedName>
        <fullName evidence="8">MobA-like NTP transferase domain-containing protein</fullName>
    </recommendedName>
</protein>
<feature type="domain" description="MobA-like NTP transferase" evidence="8">
    <location>
        <begin position="12"/>
        <end position="162"/>
    </location>
</feature>
<keyword evidence="5" id="KW-0460">Magnesium</keyword>
<dbReference type="PANTHER" id="PTHR19136:SF81">
    <property type="entry name" value="MOLYBDENUM COFACTOR GUANYLYLTRANSFERASE"/>
    <property type="match status" value="1"/>
</dbReference>
<reference evidence="9" key="1">
    <citation type="submission" date="2018-05" db="EMBL/GenBank/DDBJ databases">
        <authorList>
            <person name="Lanie J.A."/>
            <person name="Ng W.-L."/>
            <person name="Kazmierczak K.M."/>
            <person name="Andrzejewski T.M."/>
            <person name="Davidsen T.M."/>
            <person name="Wayne K.J."/>
            <person name="Tettelin H."/>
            <person name="Glass J.I."/>
            <person name="Rusch D."/>
            <person name="Podicherti R."/>
            <person name="Tsui H.-C.T."/>
            <person name="Winkler M.E."/>
        </authorList>
    </citation>
    <scope>NUCLEOTIDE SEQUENCE</scope>
</reference>
<dbReference type="Pfam" id="PF12804">
    <property type="entry name" value="NTP_transf_3"/>
    <property type="match status" value="1"/>
</dbReference>
<keyword evidence="7" id="KW-0501">Molybdenum cofactor biosynthesis</keyword>
<dbReference type="SUPFAM" id="SSF53448">
    <property type="entry name" value="Nucleotide-diphospho-sugar transferases"/>
    <property type="match status" value="1"/>
</dbReference>
<dbReference type="HAMAP" id="MF_00316">
    <property type="entry name" value="MobA"/>
    <property type="match status" value="1"/>
</dbReference>
<dbReference type="EMBL" id="UINC01218289">
    <property type="protein sequence ID" value="SVE45252.1"/>
    <property type="molecule type" value="Genomic_DNA"/>
</dbReference>
<accession>A0A383DL94</accession>
<dbReference type="PANTHER" id="PTHR19136">
    <property type="entry name" value="MOLYBDENUM COFACTOR GUANYLYLTRANSFERASE"/>
    <property type="match status" value="1"/>
</dbReference>
<sequence>VHSNKTIFGVSGLLLAGGQARRMGGADKGLLTLGGRPLVAWGLECLAGQVNEVMISANRNQADYRQLGVPVISDSVSGYAGPLAGLASGLRQISHDWILSAPCDSPLLADDYAARMWTAAAPGGLDAVVAHDGERLQPVFMMLSRQSRSGLEGFLAGGGRKIDLWLEQIPHARVDFSDRQDMFLNVNTPEDLEDMESRIANDAGSSG</sequence>
<evidence type="ECO:0000256" key="2">
    <source>
        <dbReference type="ARBA" id="ARBA00022679"/>
    </source>
</evidence>
<organism evidence="9">
    <name type="scientific">marine metagenome</name>
    <dbReference type="NCBI Taxonomy" id="408172"/>
    <lineage>
        <taxon>unclassified sequences</taxon>
        <taxon>metagenomes</taxon>
        <taxon>ecological metagenomes</taxon>
    </lineage>
</organism>
<feature type="non-terminal residue" evidence="9">
    <location>
        <position position="1"/>
    </location>
</feature>
<keyword evidence="1" id="KW-0963">Cytoplasm</keyword>
<evidence type="ECO:0000256" key="4">
    <source>
        <dbReference type="ARBA" id="ARBA00022741"/>
    </source>
</evidence>
<keyword evidence="6" id="KW-0342">GTP-binding</keyword>
<evidence type="ECO:0000256" key="6">
    <source>
        <dbReference type="ARBA" id="ARBA00023134"/>
    </source>
</evidence>
<keyword evidence="4" id="KW-0547">Nucleotide-binding</keyword>
<dbReference type="NCBIfam" id="TIGR02665">
    <property type="entry name" value="molyb_mobA"/>
    <property type="match status" value="1"/>
</dbReference>
<dbReference type="GO" id="GO:0005525">
    <property type="term" value="F:GTP binding"/>
    <property type="evidence" value="ECO:0007669"/>
    <property type="project" value="UniProtKB-KW"/>
</dbReference>
<dbReference type="Gene3D" id="3.90.550.10">
    <property type="entry name" value="Spore Coat Polysaccharide Biosynthesis Protein SpsA, Chain A"/>
    <property type="match status" value="1"/>
</dbReference>
<dbReference type="AlphaFoldDB" id="A0A383DL94"/>
<evidence type="ECO:0000259" key="8">
    <source>
        <dbReference type="Pfam" id="PF12804"/>
    </source>
</evidence>
<dbReference type="InterPro" id="IPR025877">
    <property type="entry name" value="MobA-like_NTP_Trfase"/>
</dbReference>
<dbReference type="GO" id="GO:1902758">
    <property type="term" value="P:bis(molybdopterin guanine dinucleotide)molybdenum biosynthetic process"/>
    <property type="evidence" value="ECO:0007669"/>
    <property type="project" value="TreeGrafter"/>
</dbReference>
<evidence type="ECO:0000256" key="1">
    <source>
        <dbReference type="ARBA" id="ARBA00022490"/>
    </source>
</evidence>
<dbReference type="GO" id="GO:0046872">
    <property type="term" value="F:metal ion binding"/>
    <property type="evidence" value="ECO:0007669"/>
    <property type="project" value="UniProtKB-KW"/>
</dbReference>
<evidence type="ECO:0000256" key="7">
    <source>
        <dbReference type="ARBA" id="ARBA00023150"/>
    </source>
</evidence>
<keyword evidence="3" id="KW-0479">Metal-binding</keyword>
<dbReference type="InterPro" id="IPR029044">
    <property type="entry name" value="Nucleotide-diphossugar_trans"/>
</dbReference>
<evidence type="ECO:0000313" key="9">
    <source>
        <dbReference type="EMBL" id="SVE45252.1"/>
    </source>
</evidence>
<dbReference type="CDD" id="cd02503">
    <property type="entry name" value="MobA"/>
    <property type="match status" value="1"/>
</dbReference>
<name>A0A383DL94_9ZZZZ</name>
<evidence type="ECO:0000256" key="3">
    <source>
        <dbReference type="ARBA" id="ARBA00022723"/>
    </source>
</evidence>
<keyword evidence="2" id="KW-0808">Transferase</keyword>